<comment type="caution">
    <text evidence="17">The sequence shown here is derived from an EMBL/GenBank/DDBJ whole genome shotgun (WGS) entry which is preliminary data.</text>
</comment>
<accession>A0A853G9E7</accession>
<evidence type="ECO:0000256" key="5">
    <source>
        <dbReference type="ARBA" id="ARBA00022553"/>
    </source>
</evidence>
<dbReference type="InterPro" id="IPR027256">
    <property type="entry name" value="P-typ_ATPase_IB"/>
</dbReference>
<evidence type="ECO:0000256" key="9">
    <source>
        <dbReference type="ARBA" id="ARBA00022840"/>
    </source>
</evidence>
<evidence type="ECO:0000256" key="8">
    <source>
        <dbReference type="ARBA" id="ARBA00022741"/>
    </source>
</evidence>
<evidence type="ECO:0000256" key="1">
    <source>
        <dbReference type="ARBA" id="ARBA00004651"/>
    </source>
</evidence>
<dbReference type="Gene3D" id="3.40.50.1000">
    <property type="entry name" value="HAD superfamily/HAD-like"/>
    <property type="match status" value="1"/>
</dbReference>
<evidence type="ECO:0000256" key="6">
    <source>
        <dbReference type="ARBA" id="ARBA00022692"/>
    </source>
</evidence>
<dbReference type="PROSITE" id="PS50846">
    <property type="entry name" value="HMA_2"/>
    <property type="match status" value="1"/>
</dbReference>
<organism evidence="17 18">
    <name type="scientific">Candidatus Vesicomyosocius endoextente</name>
    <dbReference type="NCBI Taxonomy" id="2738853"/>
    <lineage>
        <taxon>Bacteria</taxon>
        <taxon>Pseudomonadati</taxon>
        <taxon>Pseudomonadota</taxon>
        <taxon>Gammaproteobacteria</taxon>
        <taxon>Candidatus Pseudothioglobaceae</taxon>
        <taxon>Candidatus Vesicomyidisocius</taxon>
    </lineage>
</organism>
<dbReference type="PRINTS" id="PR00943">
    <property type="entry name" value="CUATPASE"/>
</dbReference>
<dbReference type="NCBIfam" id="TIGR01525">
    <property type="entry name" value="ATPase-IB_hvy"/>
    <property type="match status" value="1"/>
</dbReference>
<feature type="transmembrane region" description="Helical" evidence="15">
    <location>
        <begin position="245"/>
        <end position="263"/>
    </location>
</feature>
<dbReference type="InterPro" id="IPR006121">
    <property type="entry name" value="HMA_dom"/>
</dbReference>
<dbReference type="GO" id="GO:0005507">
    <property type="term" value="F:copper ion binding"/>
    <property type="evidence" value="ECO:0007669"/>
    <property type="project" value="TreeGrafter"/>
</dbReference>
<dbReference type="SUPFAM" id="SSF81653">
    <property type="entry name" value="Calcium ATPase, transduction domain A"/>
    <property type="match status" value="1"/>
</dbReference>
<dbReference type="SUPFAM" id="SSF56784">
    <property type="entry name" value="HAD-like"/>
    <property type="match status" value="1"/>
</dbReference>
<dbReference type="FunFam" id="2.70.150.10:FF:000002">
    <property type="entry name" value="Copper-transporting ATPase 1, putative"/>
    <property type="match status" value="1"/>
</dbReference>
<keyword evidence="14 15" id="KW-0472">Membrane</keyword>
<evidence type="ECO:0000256" key="10">
    <source>
        <dbReference type="ARBA" id="ARBA00022842"/>
    </source>
</evidence>
<feature type="transmembrane region" description="Helical" evidence="15">
    <location>
        <begin position="447"/>
        <end position="475"/>
    </location>
</feature>
<keyword evidence="3" id="KW-0813">Transport</keyword>
<evidence type="ECO:0000259" key="16">
    <source>
        <dbReference type="PROSITE" id="PS50846"/>
    </source>
</evidence>
<dbReference type="InterPro" id="IPR023298">
    <property type="entry name" value="ATPase_P-typ_TM_dom_sf"/>
</dbReference>
<feature type="transmembrane region" description="Helical" evidence="15">
    <location>
        <begin position="421"/>
        <end position="441"/>
    </location>
</feature>
<evidence type="ECO:0000256" key="13">
    <source>
        <dbReference type="ARBA" id="ARBA00023065"/>
    </source>
</evidence>
<keyword evidence="13" id="KW-0406">Ion transport</keyword>
<evidence type="ECO:0000313" key="18">
    <source>
        <dbReference type="Proteomes" id="UP000525329"/>
    </source>
</evidence>
<keyword evidence="12 15" id="KW-1133">Transmembrane helix</keyword>
<evidence type="ECO:0000256" key="7">
    <source>
        <dbReference type="ARBA" id="ARBA00022723"/>
    </source>
</evidence>
<keyword evidence="7 15" id="KW-0479">Metal-binding</keyword>
<feature type="transmembrane region" description="Helical" evidence="15">
    <location>
        <begin position="778"/>
        <end position="796"/>
    </location>
</feature>
<feature type="transmembrane region" description="Helical" evidence="15">
    <location>
        <begin position="206"/>
        <end position="224"/>
    </location>
</feature>
<dbReference type="Gene3D" id="2.70.150.10">
    <property type="entry name" value="Calcium-transporting ATPase, cytoplasmic transduction domain A"/>
    <property type="match status" value="1"/>
</dbReference>
<dbReference type="Gene3D" id="3.40.1110.10">
    <property type="entry name" value="Calcium-transporting ATPase, cytoplasmic domain N"/>
    <property type="match status" value="1"/>
</dbReference>
<dbReference type="PROSITE" id="PS00154">
    <property type="entry name" value="ATPASE_E1_E2"/>
    <property type="match status" value="1"/>
</dbReference>
<dbReference type="AlphaFoldDB" id="A0A853G9E7"/>
<dbReference type="Pfam" id="PF00403">
    <property type="entry name" value="HMA"/>
    <property type="match status" value="1"/>
</dbReference>
<dbReference type="NCBIfam" id="TIGR01511">
    <property type="entry name" value="ATPase-IB1_Cu"/>
    <property type="match status" value="1"/>
</dbReference>
<dbReference type="EMBL" id="JACCHU010000002">
    <property type="protein sequence ID" value="NYT52727.1"/>
    <property type="molecule type" value="Genomic_DNA"/>
</dbReference>
<protein>
    <submittedName>
        <fullName evidence="17">Heavy metal translocating P-type ATPase</fullName>
    </submittedName>
</protein>
<dbReference type="InterPro" id="IPR023299">
    <property type="entry name" value="ATPase_P-typ_cyto_dom_N"/>
</dbReference>
<dbReference type="SFLD" id="SFLDG00002">
    <property type="entry name" value="C1.7:_P-type_atpase_like"/>
    <property type="match status" value="1"/>
</dbReference>
<dbReference type="InterPro" id="IPR036163">
    <property type="entry name" value="HMA_dom_sf"/>
</dbReference>
<dbReference type="Pfam" id="PF00702">
    <property type="entry name" value="Hydrolase"/>
    <property type="match status" value="1"/>
</dbReference>
<evidence type="ECO:0000256" key="15">
    <source>
        <dbReference type="RuleBase" id="RU362081"/>
    </source>
</evidence>
<keyword evidence="9 15" id="KW-0067">ATP-binding</keyword>
<dbReference type="InterPro" id="IPR036412">
    <property type="entry name" value="HAD-like_sf"/>
</dbReference>
<dbReference type="SFLD" id="SFLDF00027">
    <property type="entry name" value="p-type_atpase"/>
    <property type="match status" value="1"/>
</dbReference>
<dbReference type="InterPro" id="IPR018303">
    <property type="entry name" value="ATPase_P-typ_P_site"/>
</dbReference>
<dbReference type="GO" id="GO:0005886">
    <property type="term" value="C:plasma membrane"/>
    <property type="evidence" value="ECO:0007669"/>
    <property type="project" value="UniProtKB-SubCell"/>
</dbReference>
<dbReference type="InterPro" id="IPR021993">
    <property type="entry name" value="ATPase-cat-bd"/>
</dbReference>
<dbReference type="SFLD" id="SFLDS00003">
    <property type="entry name" value="Haloacid_Dehalogenase"/>
    <property type="match status" value="1"/>
</dbReference>
<dbReference type="GO" id="GO:0005524">
    <property type="term" value="F:ATP binding"/>
    <property type="evidence" value="ECO:0007669"/>
    <property type="project" value="UniProtKB-UniRule"/>
</dbReference>
<feature type="transmembrane region" description="Helical" evidence="15">
    <location>
        <begin position="269"/>
        <end position="287"/>
    </location>
</feature>
<evidence type="ECO:0000256" key="12">
    <source>
        <dbReference type="ARBA" id="ARBA00022989"/>
    </source>
</evidence>
<dbReference type="PROSITE" id="PS01047">
    <property type="entry name" value="HMA_1"/>
    <property type="match status" value="1"/>
</dbReference>
<feature type="domain" description="HMA" evidence="16">
    <location>
        <begin position="89"/>
        <end position="155"/>
    </location>
</feature>
<dbReference type="InterPro" id="IPR044492">
    <property type="entry name" value="P_typ_ATPase_HD_dom"/>
</dbReference>
<feature type="transmembrane region" description="Helical" evidence="15">
    <location>
        <begin position="756"/>
        <end position="772"/>
    </location>
</feature>
<keyword evidence="6 15" id="KW-0812">Transmembrane</keyword>
<keyword evidence="8 15" id="KW-0547">Nucleotide-binding</keyword>
<reference evidence="17 18" key="1">
    <citation type="submission" date="2020-05" db="EMBL/GenBank/DDBJ databases">
        <title>Horizontal transmission and recombination maintain forever young bacterial symbiont genomes.</title>
        <authorList>
            <person name="Russell S.L."/>
            <person name="Pepper-Tunick E."/>
            <person name="Svedberg J."/>
            <person name="Byrne A."/>
            <person name="Ruelas Castillo J."/>
            <person name="Vollmers C."/>
            <person name="Beinart R.A."/>
            <person name="Corbett-Detig R."/>
        </authorList>
    </citation>
    <scope>NUCLEOTIDE SEQUENCE [LARGE SCALE GENOMIC DNA]</scope>
    <source>
        <strain evidence="17">Monterey_2004</strain>
    </source>
</reference>
<gene>
    <name evidence="17" type="ORF">H0A74_04065</name>
</gene>
<dbReference type="SUPFAM" id="SSF55008">
    <property type="entry name" value="HMA, heavy metal-associated domain"/>
    <property type="match status" value="1"/>
</dbReference>
<dbReference type="Gene3D" id="3.30.70.100">
    <property type="match status" value="1"/>
</dbReference>
<dbReference type="InterPro" id="IPR008250">
    <property type="entry name" value="ATPase_P-typ_transduc_dom_A_sf"/>
</dbReference>
<dbReference type="GO" id="GO:0055070">
    <property type="term" value="P:copper ion homeostasis"/>
    <property type="evidence" value="ECO:0007669"/>
    <property type="project" value="TreeGrafter"/>
</dbReference>
<dbReference type="CDD" id="cd00371">
    <property type="entry name" value="HMA"/>
    <property type="match status" value="1"/>
</dbReference>
<evidence type="ECO:0000256" key="2">
    <source>
        <dbReference type="ARBA" id="ARBA00006024"/>
    </source>
</evidence>
<evidence type="ECO:0000256" key="3">
    <source>
        <dbReference type="ARBA" id="ARBA00022448"/>
    </source>
</evidence>
<name>A0A853G9E7_9GAMM</name>
<dbReference type="Pfam" id="PF12156">
    <property type="entry name" value="ATPase-cat_bd"/>
    <property type="match status" value="1"/>
</dbReference>
<keyword evidence="11" id="KW-1278">Translocase</keyword>
<keyword evidence="10" id="KW-0460">Magnesium</keyword>
<dbReference type="Proteomes" id="UP000525329">
    <property type="component" value="Unassembled WGS sequence"/>
</dbReference>
<dbReference type="InterPro" id="IPR017969">
    <property type="entry name" value="Heavy-metal-associated_CS"/>
</dbReference>
<dbReference type="InterPro" id="IPR023214">
    <property type="entry name" value="HAD_sf"/>
</dbReference>
<proteinExistence type="inferred from homology"/>
<dbReference type="InterPro" id="IPR059000">
    <property type="entry name" value="ATPase_P-type_domA"/>
</dbReference>
<feature type="transmembrane region" description="Helical" evidence="15">
    <location>
        <begin position="173"/>
        <end position="194"/>
    </location>
</feature>
<dbReference type="Pfam" id="PF00122">
    <property type="entry name" value="E1-E2_ATPase"/>
    <property type="match status" value="1"/>
</dbReference>
<evidence type="ECO:0000256" key="14">
    <source>
        <dbReference type="ARBA" id="ARBA00023136"/>
    </source>
</evidence>
<dbReference type="InterPro" id="IPR001757">
    <property type="entry name" value="P_typ_ATPase"/>
</dbReference>
<dbReference type="PANTHER" id="PTHR43520:SF5">
    <property type="entry name" value="CATION-TRANSPORTING P-TYPE ATPASE-RELATED"/>
    <property type="match status" value="1"/>
</dbReference>
<evidence type="ECO:0000313" key="17">
    <source>
        <dbReference type="EMBL" id="NYT52727.1"/>
    </source>
</evidence>
<comment type="subcellular location">
    <subcellularLocation>
        <location evidence="1">Cell membrane</location>
        <topology evidence="1">Multi-pass membrane protein</topology>
    </subcellularLocation>
</comment>
<keyword evidence="4 15" id="KW-1003">Cell membrane</keyword>
<sequence>MSNICYHCGLKVIIRNQVRVLIEGKQQDFCCFGCATVCQTIYLSGLSSFYHQQTNSLLPAIDLEYPIEFYDAQAFQQPFLEYSYKSGTKTITLISNTIHCAACVWLIERAINALNGVLWVRVNLTDKRIRLSWTDTDIQLSVIMQKLANLGYSAMPYEQDIAESIANKTNRLILYRIGFSAFTMMNLLWISIALYTGATDGKYHHYFQWLSFVLATPTLFYAGMPFLKNAYFGLKNCFMNMDVPISIGALSTYFYSVYVLFGLSAKNEVYFDTVVNFIFVILIGRYFESSAKKSTLSASSALQQLQPKVAYVINKGEEQITPVGIIKIGDTVLIKPAERIAVDGIVLSGNSEVDESLLTGESLLIRKQSGDEVFTGSINASGSLIIKVTKTLRNSALGQIVSLVETTKYNKSSIICMLDKIIPYFVGMTILLAIVTFIYWYPYDFDLALLSATSVLIITCPCAFGLATPMSIAVARGVAIKKKILIKNSNALEVLDKVDWVVFDKTGTLTKGKFSISHIETVIDKTSFINIMRSIERYSEHPLAKAIVGFDFTSKYLEVSGFYADYGQGVSGIIDQQRYTIGNLSYVDVHHKVNTDLLNKSIILEGEGASCIWCSTESEVLGFILLQDKIKLDTAKVINQLISTGKQVSILSGDSKIVTQAIASELGIEHMISQALPKDKANYIKELQQRHIVLMVGDGVNDAPALVQADVSIAIGSGSDVSVNSADLVILESTINPIIDLINLAKHTNSIIRQNIVFALLYNTFMIPLAMMAMATPLFAAIAMPISSLIVIGNAARLRNN</sequence>
<dbReference type="GO" id="GO:0016887">
    <property type="term" value="F:ATP hydrolysis activity"/>
    <property type="evidence" value="ECO:0007669"/>
    <property type="project" value="InterPro"/>
</dbReference>
<dbReference type="PRINTS" id="PR00119">
    <property type="entry name" value="CATATPASE"/>
</dbReference>
<evidence type="ECO:0000256" key="4">
    <source>
        <dbReference type="ARBA" id="ARBA00022475"/>
    </source>
</evidence>
<keyword evidence="5" id="KW-0597">Phosphoprotein</keyword>
<dbReference type="SUPFAM" id="SSF81665">
    <property type="entry name" value="Calcium ATPase, transmembrane domain M"/>
    <property type="match status" value="1"/>
</dbReference>
<evidence type="ECO:0000256" key="11">
    <source>
        <dbReference type="ARBA" id="ARBA00022967"/>
    </source>
</evidence>
<dbReference type="PANTHER" id="PTHR43520">
    <property type="entry name" value="ATP7, ISOFORM B"/>
    <property type="match status" value="1"/>
</dbReference>
<dbReference type="NCBIfam" id="TIGR01494">
    <property type="entry name" value="ATPase_P-type"/>
    <property type="match status" value="1"/>
</dbReference>
<comment type="similarity">
    <text evidence="2 15">Belongs to the cation transport ATPase (P-type) (TC 3.A.3) family. Type IB subfamily.</text>
</comment>
<dbReference type="GO" id="GO:0043682">
    <property type="term" value="F:P-type divalent copper transporter activity"/>
    <property type="evidence" value="ECO:0007669"/>
    <property type="project" value="TreeGrafter"/>
</dbReference>